<sequence>MTHTQVPHLVGLTVPQARKTGHDAGVVVTSRDVDGPPLAALTWPGTWIVTAQHPTAGERVRRGAPVTIDFEEYPDAGGAGDREPRHPLPRRDELEADPLEDRLSDGS</sequence>
<dbReference type="Gene3D" id="3.30.10.20">
    <property type="match status" value="1"/>
</dbReference>
<evidence type="ECO:0000256" key="1">
    <source>
        <dbReference type="SAM" id="MobiDB-lite"/>
    </source>
</evidence>
<dbReference type="AlphaFoldDB" id="A0A2P8IDA9"/>
<dbReference type="RefSeq" id="WP_106614923.1">
    <property type="nucleotide sequence ID" value="NZ_PYAX01000003.1"/>
</dbReference>
<name>A0A2P8IDA9_SACCR</name>
<feature type="region of interest" description="Disordered" evidence="1">
    <location>
        <begin position="55"/>
        <end position="107"/>
    </location>
</feature>
<accession>A0A2P8IDA9</accession>
<dbReference type="Proteomes" id="UP000241118">
    <property type="component" value="Unassembled WGS sequence"/>
</dbReference>
<dbReference type="EMBL" id="PYAX01000003">
    <property type="protein sequence ID" value="PSL56461.1"/>
    <property type="molecule type" value="Genomic_DNA"/>
</dbReference>
<dbReference type="Pfam" id="PF03793">
    <property type="entry name" value="PASTA"/>
    <property type="match status" value="1"/>
</dbReference>
<evidence type="ECO:0000313" key="3">
    <source>
        <dbReference type="EMBL" id="PSL56461.1"/>
    </source>
</evidence>
<feature type="compositionally biased region" description="Basic and acidic residues" evidence="1">
    <location>
        <begin position="80"/>
        <end position="107"/>
    </location>
</feature>
<gene>
    <name evidence="3" type="ORF">B0I31_103210</name>
</gene>
<dbReference type="OrthoDB" id="9812570at2"/>
<evidence type="ECO:0000259" key="2">
    <source>
        <dbReference type="Pfam" id="PF03793"/>
    </source>
</evidence>
<organism evidence="3 4">
    <name type="scientific">Saccharothrix carnea</name>
    <dbReference type="NCBI Taxonomy" id="1280637"/>
    <lineage>
        <taxon>Bacteria</taxon>
        <taxon>Bacillati</taxon>
        <taxon>Actinomycetota</taxon>
        <taxon>Actinomycetes</taxon>
        <taxon>Pseudonocardiales</taxon>
        <taxon>Pseudonocardiaceae</taxon>
        <taxon>Saccharothrix</taxon>
    </lineage>
</organism>
<dbReference type="CDD" id="cd06577">
    <property type="entry name" value="PASTA_pknB"/>
    <property type="match status" value="1"/>
</dbReference>
<keyword evidence="4" id="KW-1185">Reference proteome</keyword>
<comment type="caution">
    <text evidence="3">The sequence shown here is derived from an EMBL/GenBank/DDBJ whole genome shotgun (WGS) entry which is preliminary data.</text>
</comment>
<proteinExistence type="predicted"/>
<protein>
    <submittedName>
        <fullName evidence="3">PASTA domain-containing protein</fullName>
    </submittedName>
</protein>
<evidence type="ECO:0000313" key="4">
    <source>
        <dbReference type="Proteomes" id="UP000241118"/>
    </source>
</evidence>
<dbReference type="InterPro" id="IPR005543">
    <property type="entry name" value="PASTA_dom"/>
</dbReference>
<feature type="domain" description="PASTA" evidence="2">
    <location>
        <begin position="5"/>
        <end position="70"/>
    </location>
</feature>
<reference evidence="3 4" key="1">
    <citation type="submission" date="2018-03" db="EMBL/GenBank/DDBJ databases">
        <title>Genomic Encyclopedia of Type Strains, Phase III (KMG-III): the genomes of soil and plant-associated and newly described type strains.</title>
        <authorList>
            <person name="Whitman W."/>
        </authorList>
    </citation>
    <scope>NUCLEOTIDE SEQUENCE [LARGE SCALE GENOMIC DNA]</scope>
    <source>
        <strain evidence="3 4">CGMCC 4.7097</strain>
    </source>
</reference>